<dbReference type="EMBL" id="JAENIG010000005">
    <property type="protein sequence ID" value="MBK1855207.1"/>
    <property type="molecule type" value="Genomic_DNA"/>
</dbReference>
<accession>A0AAE2V898</accession>
<dbReference type="CDD" id="cd09110">
    <property type="entry name" value="PLDc_CLS_1"/>
    <property type="match status" value="1"/>
</dbReference>
<organism evidence="2 3">
    <name type="scientific">Oceaniferula flava</name>
    <dbReference type="NCBI Taxonomy" id="2800421"/>
    <lineage>
        <taxon>Bacteria</taxon>
        <taxon>Pseudomonadati</taxon>
        <taxon>Verrucomicrobiota</taxon>
        <taxon>Verrucomicrobiia</taxon>
        <taxon>Verrucomicrobiales</taxon>
        <taxon>Verrucomicrobiaceae</taxon>
        <taxon>Oceaniferula</taxon>
    </lineage>
</organism>
<comment type="caution">
    <text evidence="2">The sequence shown here is derived from an EMBL/GenBank/DDBJ whole genome shotgun (WGS) entry which is preliminary data.</text>
</comment>
<dbReference type="GO" id="GO:0032049">
    <property type="term" value="P:cardiolipin biosynthetic process"/>
    <property type="evidence" value="ECO:0007669"/>
    <property type="project" value="UniProtKB-ARBA"/>
</dbReference>
<dbReference type="AlphaFoldDB" id="A0AAE2V898"/>
<evidence type="ECO:0000313" key="3">
    <source>
        <dbReference type="Proteomes" id="UP000634206"/>
    </source>
</evidence>
<reference evidence="2" key="1">
    <citation type="submission" date="2021-01" db="EMBL/GenBank/DDBJ databases">
        <title>Modified the classification status of verrucomicrobia.</title>
        <authorList>
            <person name="Feng X."/>
        </authorList>
    </citation>
    <scope>NUCLEOTIDE SEQUENCE</scope>
    <source>
        <strain evidence="2">5K15</strain>
    </source>
</reference>
<dbReference type="SUPFAM" id="SSF56024">
    <property type="entry name" value="Phospholipase D/nuclease"/>
    <property type="match status" value="2"/>
</dbReference>
<name>A0AAE2V898_9BACT</name>
<feature type="domain" description="PLD phosphodiesterase" evidence="1">
    <location>
        <begin position="153"/>
        <end position="180"/>
    </location>
</feature>
<dbReference type="RefSeq" id="WP_309489820.1">
    <property type="nucleotide sequence ID" value="NZ_JAENIG010000005.1"/>
</dbReference>
<dbReference type="GO" id="GO:0030572">
    <property type="term" value="F:phosphatidyltransferase activity"/>
    <property type="evidence" value="ECO:0007669"/>
    <property type="project" value="UniProtKB-ARBA"/>
</dbReference>
<feature type="domain" description="PLD phosphodiesterase" evidence="1">
    <location>
        <begin position="331"/>
        <end position="358"/>
    </location>
</feature>
<dbReference type="Pfam" id="PF13091">
    <property type="entry name" value="PLDc_2"/>
    <property type="match status" value="2"/>
</dbReference>
<dbReference type="CDD" id="cd09159">
    <property type="entry name" value="PLDc_ybhO_like_2"/>
    <property type="match status" value="1"/>
</dbReference>
<dbReference type="InterPro" id="IPR025202">
    <property type="entry name" value="PLD-like_dom"/>
</dbReference>
<sequence>MTALEIILSLTTALLVFMIWRLTRHQECVYHDDPDGNIQDSLHALAGATHGTLLDGNAVELIKNEHFFPAVIEAIGEAQRTVHLETFLWKQGKASEMITDALVEASQRGLWVRVMVDARGGSNMGKGTRQRLEKAGVELYNFHPISPMNFGRFNIRDHRKILVLDGTSAFVGGHCITDQWLEDQEKFSRFQDVTARFTGPIVGSIQSTFALNWAEAARQHFLDEDTFPPLDPCGDIKAHVASIKPDNAPSSVQVLHYIAIALAKKTIRIQNPYFLPDSRGIEALKQAVQRGVDVQIMTPGPDSTDSTYVTYAGRKIYDQLLNIGVRIHEYQVTLLHQKVFTIDGQWAGIGSSNFDDRSFEINNEITVGIASEKVTGELDQLFKDNLRHCEEIKLNSWRQRSWLPRLKERLCHLCHEQF</sequence>
<evidence type="ECO:0000259" key="1">
    <source>
        <dbReference type="PROSITE" id="PS50035"/>
    </source>
</evidence>
<protein>
    <recommendedName>
        <fullName evidence="1">PLD phosphodiesterase domain-containing protein</fullName>
    </recommendedName>
</protein>
<gene>
    <name evidence="2" type="ORF">JIN83_09580</name>
</gene>
<evidence type="ECO:0000313" key="2">
    <source>
        <dbReference type="EMBL" id="MBK1855207.1"/>
    </source>
</evidence>
<dbReference type="Gene3D" id="3.30.870.10">
    <property type="entry name" value="Endonuclease Chain A"/>
    <property type="match status" value="2"/>
</dbReference>
<proteinExistence type="predicted"/>
<dbReference type="Proteomes" id="UP000634206">
    <property type="component" value="Unassembled WGS sequence"/>
</dbReference>
<dbReference type="PANTHER" id="PTHR21248:SF22">
    <property type="entry name" value="PHOSPHOLIPASE D"/>
    <property type="match status" value="1"/>
</dbReference>
<keyword evidence="3" id="KW-1185">Reference proteome</keyword>
<dbReference type="InterPro" id="IPR001736">
    <property type="entry name" value="PLipase_D/transphosphatidylase"/>
</dbReference>
<dbReference type="SMART" id="SM00155">
    <property type="entry name" value="PLDc"/>
    <property type="match status" value="2"/>
</dbReference>
<dbReference type="PROSITE" id="PS50035">
    <property type="entry name" value="PLD"/>
    <property type="match status" value="2"/>
</dbReference>
<dbReference type="PANTHER" id="PTHR21248">
    <property type="entry name" value="CARDIOLIPIN SYNTHASE"/>
    <property type="match status" value="1"/>
</dbReference>